<organism evidence="2 3">
    <name type="scientific">Apiosordaria backusii</name>
    <dbReference type="NCBI Taxonomy" id="314023"/>
    <lineage>
        <taxon>Eukaryota</taxon>
        <taxon>Fungi</taxon>
        <taxon>Dikarya</taxon>
        <taxon>Ascomycota</taxon>
        <taxon>Pezizomycotina</taxon>
        <taxon>Sordariomycetes</taxon>
        <taxon>Sordariomycetidae</taxon>
        <taxon>Sordariales</taxon>
        <taxon>Lasiosphaeriaceae</taxon>
        <taxon>Apiosordaria</taxon>
    </lineage>
</organism>
<evidence type="ECO:0000313" key="3">
    <source>
        <dbReference type="Proteomes" id="UP001172159"/>
    </source>
</evidence>
<feature type="chain" id="PRO_5041373226" evidence="1">
    <location>
        <begin position="17"/>
        <end position="154"/>
    </location>
</feature>
<dbReference type="AlphaFoldDB" id="A0AA40BS84"/>
<evidence type="ECO:0000313" key="2">
    <source>
        <dbReference type="EMBL" id="KAK0739350.1"/>
    </source>
</evidence>
<protein>
    <submittedName>
        <fullName evidence="2">Uncharacterized protein</fullName>
    </submittedName>
</protein>
<dbReference type="EMBL" id="JAUKTV010000004">
    <property type="protein sequence ID" value="KAK0739350.1"/>
    <property type="molecule type" value="Genomic_DNA"/>
</dbReference>
<dbReference type="Gene3D" id="2.60.20.10">
    <property type="entry name" value="Crystallins"/>
    <property type="match status" value="1"/>
</dbReference>
<keyword evidence="3" id="KW-1185">Reference proteome</keyword>
<gene>
    <name evidence="2" type="ORF">B0T21DRAFT_400497</name>
</gene>
<accession>A0AA40BS84</accession>
<evidence type="ECO:0000256" key="1">
    <source>
        <dbReference type="SAM" id="SignalP"/>
    </source>
</evidence>
<feature type="signal peptide" evidence="1">
    <location>
        <begin position="1"/>
        <end position="16"/>
    </location>
</feature>
<sequence>MVSVTFFATILSLGLAVVAAPANVNSTPAVEARGNCDPVKSYCHKDDRDYDCDPKKGHACMHVKYCQHIWWDGDCIEDFFWNGECRNTLEFPKYENEISSAANMNYDHSTCHWFDGTDCQGAQYSTESDANLADGNGWWNDRISSYRCDWYSQG</sequence>
<reference evidence="2" key="1">
    <citation type="submission" date="2023-06" db="EMBL/GenBank/DDBJ databases">
        <title>Genome-scale phylogeny and comparative genomics of the fungal order Sordariales.</title>
        <authorList>
            <consortium name="Lawrence Berkeley National Laboratory"/>
            <person name="Hensen N."/>
            <person name="Bonometti L."/>
            <person name="Westerberg I."/>
            <person name="Brannstrom I.O."/>
            <person name="Guillou S."/>
            <person name="Cros-Aarteil S."/>
            <person name="Calhoun S."/>
            <person name="Haridas S."/>
            <person name="Kuo A."/>
            <person name="Mondo S."/>
            <person name="Pangilinan J."/>
            <person name="Riley R."/>
            <person name="Labutti K."/>
            <person name="Andreopoulos B."/>
            <person name="Lipzen A."/>
            <person name="Chen C."/>
            <person name="Yanf M."/>
            <person name="Daum C."/>
            <person name="Ng V."/>
            <person name="Clum A."/>
            <person name="Steindorff A."/>
            <person name="Ohm R."/>
            <person name="Martin F."/>
            <person name="Silar P."/>
            <person name="Natvig D."/>
            <person name="Lalanne C."/>
            <person name="Gautier V."/>
            <person name="Ament-Velasquez S.L."/>
            <person name="Kruys A."/>
            <person name="Hutchinson M.I."/>
            <person name="Powell A.J."/>
            <person name="Barry K."/>
            <person name="Miller A.N."/>
            <person name="Grigoriev I.V."/>
            <person name="Debuchy R."/>
            <person name="Gladieux P."/>
            <person name="Thoren M.H."/>
            <person name="Johannesson H."/>
        </authorList>
    </citation>
    <scope>NUCLEOTIDE SEQUENCE</scope>
    <source>
        <strain evidence="2">CBS 540.89</strain>
    </source>
</reference>
<keyword evidence="1" id="KW-0732">Signal</keyword>
<dbReference type="Proteomes" id="UP001172159">
    <property type="component" value="Unassembled WGS sequence"/>
</dbReference>
<proteinExistence type="predicted"/>
<name>A0AA40BS84_9PEZI</name>
<comment type="caution">
    <text evidence="2">The sequence shown here is derived from an EMBL/GenBank/DDBJ whole genome shotgun (WGS) entry which is preliminary data.</text>
</comment>